<evidence type="ECO:0000256" key="5">
    <source>
        <dbReference type="ARBA" id="ARBA00023239"/>
    </source>
</evidence>
<sequence length="159" mass="17850">MPEDRPDERPFDEEPDEPELEADDDDDDLDELDGDDRDEVTVEIRGLSLYTHHGVSAAEREIGQRLLVDLRMAVADCDATVTDRVEDTIDYGEVCQLVALVAQQRSYKTLERLCAAIADRIVSDYGAEEVWVKCTKPEPPIPLPVDEVAVELWRAGEHG</sequence>
<accession>A0ABU4VQK5</accession>
<dbReference type="EC" id="4.1.2.25" evidence="6"/>
<feature type="region of interest" description="Disordered" evidence="7">
    <location>
        <begin position="1"/>
        <end position="36"/>
    </location>
</feature>
<dbReference type="CDD" id="cd00534">
    <property type="entry name" value="DHNA_DHNTPE"/>
    <property type="match status" value="1"/>
</dbReference>
<dbReference type="Proteomes" id="UP001277761">
    <property type="component" value="Unassembled WGS sequence"/>
</dbReference>
<feature type="compositionally biased region" description="Acidic residues" evidence="7">
    <location>
        <begin position="10"/>
        <end position="36"/>
    </location>
</feature>
<protein>
    <recommendedName>
        <fullName evidence="6">7,8-dihydroneopterin aldolase</fullName>
        <ecNumber evidence="6">4.1.2.25</ecNumber>
    </recommendedName>
</protein>
<dbReference type="PANTHER" id="PTHR42844:SF1">
    <property type="entry name" value="DIHYDRONEOPTERIN ALDOLASE 1-RELATED"/>
    <property type="match status" value="1"/>
</dbReference>
<proteinExistence type="inferred from homology"/>
<evidence type="ECO:0000313" key="9">
    <source>
        <dbReference type="EMBL" id="MDX8153065.1"/>
    </source>
</evidence>
<dbReference type="GO" id="GO:0004150">
    <property type="term" value="F:dihydroneopterin aldolase activity"/>
    <property type="evidence" value="ECO:0007669"/>
    <property type="project" value="UniProtKB-EC"/>
</dbReference>
<dbReference type="Gene3D" id="3.30.1130.10">
    <property type="match status" value="1"/>
</dbReference>
<dbReference type="InterPro" id="IPR006157">
    <property type="entry name" value="FolB_dom"/>
</dbReference>
<keyword evidence="10" id="KW-1185">Reference proteome</keyword>
<dbReference type="SUPFAM" id="SSF55620">
    <property type="entry name" value="Tetrahydrobiopterin biosynthesis enzymes-like"/>
    <property type="match status" value="1"/>
</dbReference>
<dbReference type="RefSeq" id="WP_319955217.1">
    <property type="nucleotide sequence ID" value="NZ_JAXAVX010000010.1"/>
</dbReference>
<comment type="catalytic activity">
    <reaction evidence="1 6">
        <text>7,8-dihydroneopterin = 6-hydroxymethyl-7,8-dihydropterin + glycolaldehyde</text>
        <dbReference type="Rhea" id="RHEA:10540"/>
        <dbReference type="ChEBI" id="CHEBI:17001"/>
        <dbReference type="ChEBI" id="CHEBI:17071"/>
        <dbReference type="ChEBI" id="CHEBI:44841"/>
        <dbReference type="EC" id="4.1.2.25"/>
    </reaction>
</comment>
<feature type="domain" description="Dihydroneopterin aldolase/epimerase" evidence="8">
    <location>
        <begin position="42"/>
        <end position="154"/>
    </location>
</feature>
<evidence type="ECO:0000259" key="8">
    <source>
        <dbReference type="SMART" id="SM00905"/>
    </source>
</evidence>
<evidence type="ECO:0000313" key="10">
    <source>
        <dbReference type="Proteomes" id="UP001277761"/>
    </source>
</evidence>
<organism evidence="9 10">
    <name type="scientific">Patulibacter brassicae</name>
    <dbReference type="NCBI Taxonomy" id="1705717"/>
    <lineage>
        <taxon>Bacteria</taxon>
        <taxon>Bacillati</taxon>
        <taxon>Actinomycetota</taxon>
        <taxon>Thermoleophilia</taxon>
        <taxon>Solirubrobacterales</taxon>
        <taxon>Patulibacteraceae</taxon>
        <taxon>Patulibacter</taxon>
    </lineage>
</organism>
<dbReference type="Pfam" id="PF02152">
    <property type="entry name" value="FolB"/>
    <property type="match status" value="1"/>
</dbReference>
<comment type="caution">
    <text evidence="9">The sequence shown here is derived from an EMBL/GenBank/DDBJ whole genome shotgun (WGS) entry which is preliminary data.</text>
</comment>
<comment type="similarity">
    <text evidence="3 6">Belongs to the DHNA family.</text>
</comment>
<evidence type="ECO:0000256" key="4">
    <source>
        <dbReference type="ARBA" id="ARBA00022909"/>
    </source>
</evidence>
<keyword evidence="5 6" id="KW-0456">Lyase</keyword>
<comment type="pathway">
    <text evidence="2 6">Cofactor biosynthesis; tetrahydrofolate biosynthesis; 2-amino-4-hydroxy-6-hydroxymethyl-7,8-dihydropteridine diphosphate from 7,8-dihydroneopterin triphosphate: step 3/4.</text>
</comment>
<keyword evidence="4 6" id="KW-0289">Folate biosynthesis</keyword>
<dbReference type="SMART" id="SM00905">
    <property type="entry name" value="FolB"/>
    <property type="match status" value="1"/>
</dbReference>
<dbReference type="InterPro" id="IPR043133">
    <property type="entry name" value="GTP-CH-I_C/QueF"/>
</dbReference>
<reference evidence="9 10" key="1">
    <citation type="submission" date="2023-11" db="EMBL/GenBank/DDBJ databases">
        <authorList>
            <person name="Xu M."/>
            <person name="Jiang T."/>
        </authorList>
    </citation>
    <scope>NUCLEOTIDE SEQUENCE [LARGE SCALE GENOMIC DNA]</scope>
    <source>
        <strain evidence="9 10">SD</strain>
    </source>
</reference>
<dbReference type="EMBL" id="JAXAVX010000010">
    <property type="protein sequence ID" value="MDX8153065.1"/>
    <property type="molecule type" value="Genomic_DNA"/>
</dbReference>
<gene>
    <name evidence="9" type="primary">folB</name>
    <name evidence="9" type="ORF">SK069_15810</name>
</gene>
<evidence type="ECO:0000256" key="2">
    <source>
        <dbReference type="ARBA" id="ARBA00005013"/>
    </source>
</evidence>
<dbReference type="InterPro" id="IPR006156">
    <property type="entry name" value="Dihydroneopterin_aldolase"/>
</dbReference>
<evidence type="ECO:0000256" key="1">
    <source>
        <dbReference type="ARBA" id="ARBA00001353"/>
    </source>
</evidence>
<evidence type="ECO:0000256" key="7">
    <source>
        <dbReference type="SAM" id="MobiDB-lite"/>
    </source>
</evidence>
<evidence type="ECO:0000256" key="6">
    <source>
        <dbReference type="RuleBase" id="RU362079"/>
    </source>
</evidence>
<dbReference type="PANTHER" id="PTHR42844">
    <property type="entry name" value="DIHYDRONEOPTERIN ALDOLASE 1-RELATED"/>
    <property type="match status" value="1"/>
</dbReference>
<dbReference type="NCBIfam" id="TIGR00525">
    <property type="entry name" value="folB"/>
    <property type="match status" value="1"/>
</dbReference>
<name>A0ABU4VQK5_9ACTN</name>
<evidence type="ECO:0000256" key="3">
    <source>
        <dbReference type="ARBA" id="ARBA00005708"/>
    </source>
</evidence>
<comment type="function">
    <text evidence="6">Catalyzes the conversion of 7,8-dihydroneopterin to 6-hydroxymethyl-7,8-dihydropterin.</text>
</comment>
<dbReference type="NCBIfam" id="TIGR00526">
    <property type="entry name" value="folB_dom"/>
    <property type="match status" value="1"/>
</dbReference>